<dbReference type="EMBL" id="JBHZOL010000002">
    <property type="protein sequence ID" value="MFE4104699.1"/>
    <property type="molecule type" value="Genomic_DNA"/>
</dbReference>
<protein>
    <submittedName>
        <fullName evidence="4">Lysophospholipid acyltransferase family protein</fullName>
    </submittedName>
</protein>
<sequence>MMLESPLALSHSLLTLFGTQIKTHYFARLPATQAIVISNHRSFLDAPVLMQALQRPIRFACHHYMGQVPLLRELVEQLGGFPLAESKQRQSSFFRQSVRLLQSQQSVGIFPEGTRPMVEIGHPRQVYPFQRGFAHLALRAPIADLVVLPVAIAADEPGFISPIPLRLFGWFDPSEPLFDQPGFHPVVIYNRVDVWVGKPIKVTPIQRQQYRGKQAGEIVEALTTDCQQAIAQLLQQGHY</sequence>
<dbReference type="CDD" id="cd07989">
    <property type="entry name" value="LPLAT_AGPAT-like"/>
    <property type="match status" value="1"/>
</dbReference>
<dbReference type="SUPFAM" id="SSF69593">
    <property type="entry name" value="Glycerol-3-phosphate (1)-acyltransferase"/>
    <property type="match status" value="1"/>
</dbReference>
<dbReference type="PANTHER" id="PTHR10434:SF66">
    <property type="entry name" value="PHOSPHOLIPID_GLYCEROL ACYLTRANSFERASE DOMAIN-CONTAINING PROTEIN"/>
    <property type="match status" value="1"/>
</dbReference>
<evidence type="ECO:0000256" key="1">
    <source>
        <dbReference type="ARBA" id="ARBA00022679"/>
    </source>
</evidence>
<evidence type="ECO:0000259" key="3">
    <source>
        <dbReference type="SMART" id="SM00563"/>
    </source>
</evidence>
<evidence type="ECO:0000256" key="2">
    <source>
        <dbReference type="ARBA" id="ARBA00023315"/>
    </source>
</evidence>
<feature type="domain" description="Phospholipid/glycerol acyltransferase" evidence="3">
    <location>
        <begin position="34"/>
        <end position="155"/>
    </location>
</feature>
<gene>
    <name evidence="4" type="ORF">ACFVKH_00320</name>
</gene>
<dbReference type="RefSeq" id="WP_377960242.1">
    <property type="nucleotide sequence ID" value="NZ_JBHZOL010000002.1"/>
</dbReference>
<organism evidence="4 5">
    <name type="scientific">Almyronema epifaneia S1</name>
    <dbReference type="NCBI Taxonomy" id="2991925"/>
    <lineage>
        <taxon>Bacteria</taxon>
        <taxon>Bacillati</taxon>
        <taxon>Cyanobacteriota</taxon>
        <taxon>Cyanophyceae</taxon>
        <taxon>Nodosilineales</taxon>
        <taxon>Nodosilineaceae</taxon>
        <taxon>Almyronema</taxon>
        <taxon>Almyronema epifaneia</taxon>
    </lineage>
</organism>
<proteinExistence type="predicted"/>
<dbReference type="InterPro" id="IPR002123">
    <property type="entry name" value="Plipid/glycerol_acylTrfase"/>
</dbReference>
<name>A0ABW6I9D9_9CYAN</name>
<accession>A0ABW6I9D9</accession>
<reference evidence="4 5" key="1">
    <citation type="submission" date="2024-10" db="EMBL/GenBank/DDBJ databases">
        <authorList>
            <person name="Ratan Roy A."/>
            <person name="Morales Sandoval P.H."/>
            <person name="De Los Santos Villalobos S."/>
            <person name="Chakraborty S."/>
            <person name="Mukherjee J."/>
        </authorList>
    </citation>
    <scope>NUCLEOTIDE SEQUENCE [LARGE SCALE GENOMIC DNA]</scope>
    <source>
        <strain evidence="4 5">S1</strain>
    </source>
</reference>
<dbReference type="PANTHER" id="PTHR10434">
    <property type="entry name" value="1-ACYL-SN-GLYCEROL-3-PHOSPHATE ACYLTRANSFERASE"/>
    <property type="match status" value="1"/>
</dbReference>
<keyword evidence="1" id="KW-0808">Transferase</keyword>
<dbReference type="Proteomes" id="UP001600165">
    <property type="component" value="Unassembled WGS sequence"/>
</dbReference>
<dbReference type="SMART" id="SM00563">
    <property type="entry name" value="PlsC"/>
    <property type="match status" value="1"/>
</dbReference>
<dbReference type="GO" id="GO:0016746">
    <property type="term" value="F:acyltransferase activity"/>
    <property type="evidence" value="ECO:0007669"/>
    <property type="project" value="UniProtKB-KW"/>
</dbReference>
<keyword evidence="2 4" id="KW-0012">Acyltransferase</keyword>
<evidence type="ECO:0000313" key="4">
    <source>
        <dbReference type="EMBL" id="MFE4104699.1"/>
    </source>
</evidence>
<evidence type="ECO:0000313" key="5">
    <source>
        <dbReference type="Proteomes" id="UP001600165"/>
    </source>
</evidence>
<dbReference type="Pfam" id="PF01553">
    <property type="entry name" value="Acyltransferase"/>
    <property type="match status" value="1"/>
</dbReference>
<comment type="caution">
    <text evidence="4">The sequence shown here is derived from an EMBL/GenBank/DDBJ whole genome shotgun (WGS) entry which is preliminary data.</text>
</comment>
<keyword evidence="5" id="KW-1185">Reference proteome</keyword>